<dbReference type="Proteomes" id="UP000220840">
    <property type="component" value="Unassembled WGS sequence"/>
</dbReference>
<gene>
    <name evidence="1" type="ORF">CQ394_17045</name>
</gene>
<dbReference type="SUPFAM" id="SSF47413">
    <property type="entry name" value="lambda repressor-like DNA-binding domains"/>
    <property type="match status" value="1"/>
</dbReference>
<dbReference type="EMBL" id="PDCJ01000003">
    <property type="protein sequence ID" value="PEG29643.1"/>
    <property type="molecule type" value="Genomic_DNA"/>
</dbReference>
<proteinExistence type="predicted"/>
<evidence type="ECO:0000313" key="1">
    <source>
        <dbReference type="EMBL" id="PEG29643.1"/>
    </source>
</evidence>
<dbReference type="STRING" id="137838.GCA_001458595_00592"/>
<comment type="caution">
    <text evidence="1">The sequence shown here is derived from an EMBL/GenBank/DDBJ whole genome shotgun (WGS) entry which is preliminary data.</text>
</comment>
<accession>A0A2A7MDY8</accession>
<name>A0A2A7MDY8_9CLOT</name>
<dbReference type="RefSeq" id="WP_058293543.1">
    <property type="nucleotide sequence ID" value="NZ_CAMTCL010000222.1"/>
</dbReference>
<sequence length="66" mass="7383">MLALKLKRVKKNLTQEKLSQKSGVGRVTISNIERNGIENTPVAVLRKLAKALDTTVPELFFSDDEE</sequence>
<keyword evidence="2" id="KW-1185">Reference proteome</keyword>
<dbReference type="PROSITE" id="PS50943">
    <property type="entry name" value="HTH_CROC1"/>
    <property type="match status" value="1"/>
</dbReference>
<dbReference type="CDD" id="cd00093">
    <property type="entry name" value="HTH_XRE"/>
    <property type="match status" value="1"/>
</dbReference>
<dbReference type="Gene3D" id="1.10.260.40">
    <property type="entry name" value="lambda repressor-like DNA-binding domains"/>
    <property type="match status" value="1"/>
</dbReference>
<evidence type="ECO:0000313" key="2">
    <source>
        <dbReference type="Proteomes" id="UP000220840"/>
    </source>
</evidence>
<dbReference type="Pfam" id="PF01381">
    <property type="entry name" value="HTH_3"/>
    <property type="match status" value="1"/>
</dbReference>
<dbReference type="GO" id="GO:0003677">
    <property type="term" value="F:DNA binding"/>
    <property type="evidence" value="ECO:0007669"/>
    <property type="project" value="InterPro"/>
</dbReference>
<dbReference type="OrthoDB" id="9804186at2"/>
<organism evidence="1 2">
    <name type="scientific">Clostridium neonatale</name>
    <dbReference type="NCBI Taxonomy" id="137838"/>
    <lineage>
        <taxon>Bacteria</taxon>
        <taxon>Bacillati</taxon>
        <taxon>Bacillota</taxon>
        <taxon>Clostridia</taxon>
        <taxon>Eubacteriales</taxon>
        <taxon>Clostridiaceae</taxon>
        <taxon>Clostridium</taxon>
    </lineage>
</organism>
<reference evidence="1 2" key="1">
    <citation type="submission" date="2017-10" db="EMBL/GenBank/DDBJ databases">
        <title>Effective Description of Clostridium neonatale sp. nov. linked to necrotizing enterocolitis in neonates and a clarification of species assignable to the genus Clostridium (Prazmowski 1880) emend. Lawson and Rainey 2016.</title>
        <authorList>
            <person name="Bernard K."/>
            <person name="Burdz T."/>
            <person name="Wiebe D."/>
            <person name="Balcewich B."/>
            <person name="Alfa M."/>
            <person name="Bernier A.-M."/>
        </authorList>
    </citation>
    <scope>NUCLEOTIDE SEQUENCE [LARGE SCALE GENOMIC DNA]</scope>
    <source>
        <strain evidence="1 2">LCDC99A005</strain>
    </source>
</reference>
<dbReference type="InterPro" id="IPR010982">
    <property type="entry name" value="Lambda_DNA-bd_dom_sf"/>
</dbReference>
<dbReference type="InterPro" id="IPR001387">
    <property type="entry name" value="Cro/C1-type_HTH"/>
</dbReference>
<dbReference type="AlphaFoldDB" id="A0A2A7MDY8"/>
<protein>
    <submittedName>
        <fullName evidence="1">XRE family transcriptional regulator</fullName>
    </submittedName>
</protein>
<dbReference type="SMART" id="SM00530">
    <property type="entry name" value="HTH_XRE"/>
    <property type="match status" value="1"/>
</dbReference>